<protein>
    <submittedName>
        <fullName evidence="2">Uncharacterized protein</fullName>
    </submittedName>
</protein>
<name>A0A4U1EC95_MONMO</name>
<feature type="compositionally biased region" description="Acidic residues" evidence="1">
    <location>
        <begin position="1"/>
        <end position="37"/>
    </location>
</feature>
<proteinExistence type="predicted"/>
<evidence type="ECO:0000256" key="1">
    <source>
        <dbReference type="SAM" id="MobiDB-lite"/>
    </source>
</evidence>
<dbReference type="Proteomes" id="UP000308365">
    <property type="component" value="Unassembled WGS sequence"/>
</dbReference>
<sequence length="75" mass="8417">MVEEEDEDEGELELDIEDEEEDEYQSEEGDEEAEEEDKNGQEGAGVVAGHGAPAALFKSLLRDVVHCLLQPRHYN</sequence>
<reference evidence="3" key="1">
    <citation type="journal article" date="2019" name="IScience">
        <title>Narwhal Genome Reveals Long-Term Low Genetic Diversity despite Current Large Abundance Size.</title>
        <authorList>
            <person name="Westbury M.V."/>
            <person name="Petersen B."/>
            <person name="Garde E."/>
            <person name="Heide-Jorgensen M.P."/>
            <person name="Lorenzen E.D."/>
        </authorList>
    </citation>
    <scope>NUCLEOTIDE SEQUENCE [LARGE SCALE GENOMIC DNA]</scope>
</reference>
<accession>A0A4U1EC95</accession>
<comment type="caution">
    <text evidence="2">The sequence shown here is derived from an EMBL/GenBank/DDBJ whole genome shotgun (WGS) entry which is preliminary data.</text>
</comment>
<organism evidence="2 3">
    <name type="scientific">Monodon monoceros</name>
    <name type="common">Narwhal</name>
    <name type="synonym">Ceratodon monodon</name>
    <dbReference type="NCBI Taxonomy" id="40151"/>
    <lineage>
        <taxon>Eukaryota</taxon>
        <taxon>Metazoa</taxon>
        <taxon>Chordata</taxon>
        <taxon>Craniata</taxon>
        <taxon>Vertebrata</taxon>
        <taxon>Euteleostomi</taxon>
        <taxon>Mammalia</taxon>
        <taxon>Eutheria</taxon>
        <taxon>Laurasiatheria</taxon>
        <taxon>Artiodactyla</taxon>
        <taxon>Whippomorpha</taxon>
        <taxon>Cetacea</taxon>
        <taxon>Odontoceti</taxon>
        <taxon>Monodontidae</taxon>
        <taxon>Monodon</taxon>
    </lineage>
</organism>
<feature type="region of interest" description="Disordered" evidence="1">
    <location>
        <begin position="1"/>
        <end position="47"/>
    </location>
</feature>
<evidence type="ECO:0000313" key="2">
    <source>
        <dbReference type="EMBL" id="TKC33207.1"/>
    </source>
</evidence>
<dbReference type="AlphaFoldDB" id="A0A4U1EC95"/>
<dbReference type="EMBL" id="RWIC01017608">
    <property type="protein sequence ID" value="TKC33207.1"/>
    <property type="molecule type" value="Genomic_DNA"/>
</dbReference>
<evidence type="ECO:0000313" key="3">
    <source>
        <dbReference type="Proteomes" id="UP000308365"/>
    </source>
</evidence>
<gene>
    <name evidence="2" type="ORF">EI555_010893</name>
</gene>